<dbReference type="RefSeq" id="WP_091020251.1">
    <property type="nucleotide sequence ID" value="NZ_CP041744.1"/>
</dbReference>
<proteinExistence type="predicted"/>
<dbReference type="EMBL" id="FOQU01000015">
    <property type="protein sequence ID" value="SFJ99454.1"/>
    <property type="molecule type" value="Genomic_DNA"/>
</dbReference>
<evidence type="ECO:0000313" key="2">
    <source>
        <dbReference type="EMBL" id="SFJ99454.1"/>
    </source>
</evidence>
<feature type="transmembrane region" description="Helical" evidence="1">
    <location>
        <begin position="73"/>
        <end position="93"/>
    </location>
</feature>
<protein>
    <submittedName>
        <fullName evidence="2">Uncharacterized protein</fullName>
    </submittedName>
</protein>
<keyword evidence="1" id="KW-0812">Transmembrane</keyword>
<dbReference type="Proteomes" id="UP000199548">
    <property type="component" value="Unassembled WGS sequence"/>
</dbReference>
<keyword evidence="1" id="KW-0472">Membrane</keyword>
<name>A0A1I3VVN6_9BURK</name>
<keyword evidence="3" id="KW-1185">Reference proteome</keyword>
<dbReference type="AlphaFoldDB" id="A0A1I3VVN6"/>
<evidence type="ECO:0000256" key="1">
    <source>
        <dbReference type="SAM" id="Phobius"/>
    </source>
</evidence>
<keyword evidence="1" id="KW-1133">Transmembrane helix</keyword>
<organism evidence="2 3">
    <name type="scientific">Paraburkholderia megapolitana</name>
    <dbReference type="NCBI Taxonomy" id="420953"/>
    <lineage>
        <taxon>Bacteria</taxon>
        <taxon>Pseudomonadati</taxon>
        <taxon>Pseudomonadota</taxon>
        <taxon>Betaproteobacteria</taxon>
        <taxon>Burkholderiales</taxon>
        <taxon>Burkholderiaceae</taxon>
        <taxon>Paraburkholderia</taxon>
    </lineage>
</organism>
<gene>
    <name evidence="2" type="ORF">SAMN05192543_11513</name>
</gene>
<sequence>MLTMKNLALVFAIGGLFFGVAAAAYWQKSTKVPIDPLNGDPDGVMSGDPEGQQFAWLAAQLRANQEVGRLNKIAARLTAVAVVLSALSTVLGLEC</sequence>
<evidence type="ECO:0000313" key="3">
    <source>
        <dbReference type="Proteomes" id="UP000199548"/>
    </source>
</evidence>
<accession>A0A1I3VVN6</accession>
<reference evidence="2 3" key="1">
    <citation type="submission" date="2016-10" db="EMBL/GenBank/DDBJ databases">
        <authorList>
            <person name="de Groot N.N."/>
        </authorList>
    </citation>
    <scope>NUCLEOTIDE SEQUENCE [LARGE SCALE GENOMIC DNA]</scope>
    <source>
        <strain evidence="2 3">LMG 23650</strain>
    </source>
</reference>
<dbReference type="OrthoDB" id="9948641at2"/>